<organism evidence="1 2">
    <name type="scientific">Sinorhizobium fredii (strain HH103)</name>
    <dbReference type="NCBI Taxonomy" id="1117943"/>
    <lineage>
        <taxon>Bacteria</taxon>
        <taxon>Pseudomonadati</taxon>
        <taxon>Pseudomonadota</taxon>
        <taxon>Alphaproteobacteria</taxon>
        <taxon>Hyphomicrobiales</taxon>
        <taxon>Rhizobiaceae</taxon>
        <taxon>Sinorhizobium/Ensifer group</taxon>
        <taxon>Sinorhizobium</taxon>
    </lineage>
</organism>
<dbReference type="AlphaFoldDB" id="G9A118"/>
<accession>G9A118</accession>
<proteinExistence type="predicted"/>
<dbReference type="Proteomes" id="UP000007735">
    <property type="component" value="Chromosome"/>
</dbReference>
<gene>
    <name evidence="1" type="ordered locus">SFHH103_00419</name>
</gene>
<dbReference type="EMBL" id="HE616890">
    <property type="protein sequence ID" value="CCE94919.1"/>
    <property type="molecule type" value="Genomic_DNA"/>
</dbReference>
<evidence type="ECO:0000313" key="1">
    <source>
        <dbReference type="EMBL" id="CCE94919.1"/>
    </source>
</evidence>
<reference evidence="1 2" key="1">
    <citation type="journal article" date="2012" name="J. Bacteriol.">
        <title>Genome sequence of the soybean symbiont Sinorhizobium fredii HH103.</title>
        <authorList>
            <person name="Weidner S."/>
            <person name="Becker A."/>
            <person name="Bonilla I."/>
            <person name="Jaenicke S."/>
            <person name="Lloret J."/>
            <person name="Margaret I."/>
            <person name="Puhler A."/>
            <person name="Ruiz-Sainz J.E."/>
            <person name="Schneiker-Bekel S."/>
            <person name="Szczepanowski R."/>
            <person name="Vinardell J.M."/>
            <person name="Zehner S."/>
            <person name="Gottfert M."/>
        </authorList>
    </citation>
    <scope>NUCLEOTIDE SEQUENCE [LARGE SCALE GENOMIC DNA]</scope>
    <source>
        <strain evidence="1 2">HH103</strain>
    </source>
</reference>
<protein>
    <submittedName>
        <fullName evidence="1">Uncharacterized protein</fullName>
    </submittedName>
</protein>
<name>G9A118_SINF1</name>
<evidence type="ECO:0000313" key="2">
    <source>
        <dbReference type="Proteomes" id="UP000007735"/>
    </source>
</evidence>
<sequence length="37" mass="3880">MTRDGFTLLAMGFTGAKALQVAKTSAHNSGKDRSLTP</sequence>
<dbReference type="KEGG" id="sfh:SFHH103_00419"/>
<dbReference type="HOGENOM" id="CLU_3347738_0_0_5"/>